<evidence type="ECO:0000313" key="2">
    <source>
        <dbReference type="EMBL" id="KAK8058042.1"/>
    </source>
</evidence>
<dbReference type="PANTHER" id="PTHR24183:SF1">
    <property type="entry name" value="FIBRONECTIN TYPE 3 AND ANKYRIN REPEAT DOMAINS PROTEIN 1"/>
    <property type="match status" value="1"/>
</dbReference>
<dbReference type="Gene3D" id="1.25.40.20">
    <property type="entry name" value="Ankyrin repeat-containing domain"/>
    <property type="match status" value="1"/>
</dbReference>
<organism evidence="2 3">
    <name type="scientific">Apiospora phragmitis</name>
    <dbReference type="NCBI Taxonomy" id="2905665"/>
    <lineage>
        <taxon>Eukaryota</taxon>
        <taxon>Fungi</taxon>
        <taxon>Dikarya</taxon>
        <taxon>Ascomycota</taxon>
        <taxon>Pezizomycotina</taxon>
        <taxon>Sordariomycetes</taxon>
        <taxon>Xylariomycetidae</taxon>
        <taxon>Amphisphaeriales</taxon>
        <taxon>Apiosporaceae</taxon>
        <taxon>Apiospora</taxon>
    </lineage>
</organism>
<evidence type="ECO:0000313" key="3">
    <source>
        <dbReference type="Proteomes" id="UP001480595"/>
    </source>
</evidence>
<gene>
    <name evidence="2" type="ORF">PG994_008490</name>
</gene>
<keyword evidence="1" id="KW-0040">ANK repeat</keyword>
<sequence>MVKHLLEQGVLPHQEQGGVEDYHVEFCKTLIDAVKHGNTDIVRLLLEHGADPNRLHAPDSPLMVAVRKGWFSVAETLFAAGAGANDDSPPPIVLAVLKENMDMFRLLRRHGARLDTADSGGLAMTVAVHHGLQSMVDVLEHEGVERDMILQSGGVDDRGDLD</sequence>
<protein>
    <recommendedName>
        <fullName evidence="4">Ankyrin repeat domain-containing protein</fullName>
    </recommendedName>
</protein>
<dbReference type="Proteomes" id="UP001480595">
    <property type="component" value="Unassembled WGS sequence"/>
</dbReference>
<reference evidence="2 3" key="1">
    <citation type="submission" date="2023-01" db="EMBL/GenBank/DDBJ databases">
        <title>Analysis of 21 Apiospora genomes using comparative genomics revels a genus with tremendous synthesis potential of carbohydrate active enzymes and secondary metabolites.</title>
        <authorList>
            <person name="Sorensen T."/>
        </authorList>
    </citation>
    <scope>NUCLEOTIDE SEQUENCE [LARGE SCALE GENOMIC DNA]</scope>
    <source>
        <strain evidence="2 3">CBS 135458</strain>
    </source>
</reference>
<dbReference type="InterPro" id="IPR002110">
    <property type="entry name" value="Ankyrin_rpt"/>
</dbReference>
<keyword evidence="3" id="KW-1185">Reference proteome</keyword>
<dbReference type="SUPFAM" id="SSF48403">
    <property type="entry name" value="Ankyrin repeat"/>
    <property type="match status" value="1"/>
</dbReference>
<dbReference type="GeneID" id="92092962"/>
<dbReference type="Pfam" id="PF12796">
    <property type="entry name" value="Ank_2"/>
    <property type="match status" value="1"/>
</dbReference>
<name>A0ABR1UH46_9PEZI</name>
<comment type="caution">
    <text evidence="2">The sequence shown here is derived from an EMBL/GenBank/DDBJ whole genome shotgun (WGS) entry which is preliminary data.</text>
</comment>
<evidence type="ECO:0008006" key="4">
    <source>
        <dbReference type="Google" id="ProtNLM"/>
    </source>
</evidence>
<accession>A0ABR1UH46</accession>
<dbReference type="PANTHER" id="PTHR24183">
    <property type="entry name" value="FIBRONECTIN TYPE 3 AND ANKYRIN REPEAT DOMAINS PROTEIN 1"/>
    <property type="match status" value="1"/>
</dbReference>
<dbReference type="PROSITE" id="PS50088">
    <property type="entry name" value="ANK_REPEAT"/>
    <property type="match status" value="1"/>
</dbReference>
<dbReference type="EMBL" id="JAQQWL010000009">
    <property type="protein sequence ID" value="KAK8058042.1"/>
    <property type="molecule type" value="Genomic_DNA"/>
</dbReference>
<dbReference type="PROSITE" id="PS50297">
    <property type="entry name" value="ANK_REP_REGION"/>
    <property type="match status" value="1"/>
</dbReference>
<feature type="repeat" description="ANK" evidence="1">
    <location>
        <begin position="30"/>
        <end position="57"/>
    </location>
</feature>
<dbReference type="InterPro" id="IPR036770">
    <property type="entry name" value="Ankyrin_rpt-contain_sf"/>
</dbReference>
<dbReference type="RefSeq" id="XP_066713488.1">
    <property type="nucleotide sequence ID" value="XM_066859899.1"/>
</dbReference>
<dbReference type="SMART" id="SM00248">
    <property type="entry name" value="ANK"/>
    <property type="match status" value="3"/>
</dbReference>
<evidence type="ECO:0000256" key="1">
    <source>
        <dbReference type="PROSITE-ProRule" id="PRU00023"/>
    </source>
</evidence>
<proteinExistence type="predicted"/>